<feature type="domain" description="WRKY" evidence="10">
    <location>
        <begin position="671"/>
        <end position="729"/>
    </location>
</feature>
<feature type="region of interest" description="Disordered" evidence="8">
    <location>
        <begin position="986"/>
        <end position="1017"/>
    </location>
</feature>
<evidence type="ECO:0000259" key="9">
    <source>
        <dbReference type="PROSITE" id="PS50249"/>
    </source>
</evidence>
<accession>A0A8J5KLZ7</accession>
<keyword evidence="4" id="KW-0805">Transcription regulation</keyword>
<keyword evidence="7" id="KW-0539">Nucleus</keyword>
<evidence type="ECO:0000256" key="2">
    <source>
        <dbReference type="ARBA" id="ARBA00010893"/>
    </source>
</evidence>
<dbReference type="InterPro" id="IPR036576">
    <property type="entry name" value="WRKY_dom_sf"/>
</dbReference>
<dbReference type="InterPro" id="IPR033859">
    <property type="entry name" value="MPN_CSN6"/>
</dbReference>
<dbReference type="GO" id="GO:0043565">
    <property type="term" value="F:sequence-specific DNA binding"/>
    <property type="evidence" value="ECO:0007669"/>
    <property type="project" value="InterPro"/>
</dbReference>
<dbReference type="GO" id="GO:0008237">
    <property type="term" value="F:metallopeptidase activity"/>
    <property type="evidence" value="ECO:0007669"/>
    <property type="project" value="InterPro"/>
</dbReference>
<dbReference type="Pfam" id="PF03106">
    <property type="entry name" value="WRKY"/>
    <property type="match status" value="3"/>
</dbReference>
<comment type="caution">
    <text evidence="11">The sequence shown here is derived from an EMBL/GenBank/DDBJ whole genome shotgun (WGS) entry which is preliminary data.</text>
</comment>
<evidence type="ECO:0000256" key="8">
    <source>
        <dbReference type="SAM" id="MobiDB-lite"/>
    </source>
</evidence>
<comment type="similarity">
    <text evidence="2">Belongs to the peptidase M67A family. CSN6 subfamily.</text>
</comment>
<dbReference type="SMART" id="SM00232">
    <property type="entry name" value="JAB_MPN"/>
    <property type="match status" value="1"/>
</dbReference>
<keyword evidence="5" id="KW-0238">DNA-binding</keyword>
<name>A0A8J5KLZ7_ZINOF</name>
<evidence type="ECO:0000256" key="4">
    <source>
        <dbReference type="ARBA" id="ARBA00023015"/>
    </source>
</evidence>
<keyword evidence="12" id="KW-1185">Reference proteome</keyword>
<evidence type="ECO:0000313" key="11">
    <source>
        <dbReference type="EMBL" id="KAG6481788.1"/>
    </source>
</evidence>
<dbReference type="Proteomes" id="UP000734854">
    <property type="component" value="Unassembled WGS sequence"/>
</dbReference>
<evidence type="ECO:0000256" key="1">
    <source>
        <dbReference type="ARBA" id="ARBA00004123"/>
    </source>
</evidence>
<feature type="domain" description="MPN" evidence="9">
    <location>
        <begin position="12"/>
        <end position="156"/>
    </location>
</feature>
<dbReference type="PANTHER" id="PTHR10540">
    <property type="entry name" value="EUKARYOTIC TRANSLATION INITIATION FACTOR 3 SUBUNIT F-RELATED"/>
    <property type="match status" value="1"/>
</dbReference>
<keyword evidence="3" id="KW-0677">Repeat</keyword>
<dbReference type="CDD" id="cd08063">
    <property type="entry name" value="MPN_CSN6"/>
    <property type="match status" value="1"/>
</dbReference>
<dbReference type="AlphaFoldDB" id="A0A8J5KLZ7"/>
<feature type="compositionally biased region" description="Basic and acidic residues" evidence="8">
    <location>
        <begin position="986"/>
        <end position="995"/>
    </location>
</feature>
<proteinExistence type="inferred from homology"/>
<dbReference type="InterPro" id="IPR037518">
    <property type="entry name" value="MPN"/>
</dbReference>
<evidence type="ECO:0000256" key="6">
    <source>
        <dbReference type="ARBA" id="ARBA00023163"/>
    </source>
</evidence>
<dbReference type="FunFam" id="3.40.140.10:FF:000037">
    <property type="entry name" value="COP9 signalosome subunit 6"/>
    <property type="match status" value="1"/>
</dbReference>
<reference evidence="11 12" key="1">
    <citation type="submission" date="2020-08" db="EMBL/GenBank/DDBJ databases">
        <title>Plant Genome Project.</title>
        <authorList>
            <person name="Zhang R.-G."/>
        </authorList>
    </citation>
    <scope>NUCLEOTIDE SEQUENCE [LARGE SCALE GENOMIC DNA]</scope>
    <source>
        <tissue evidence="11">Rhizome</tissue>
    </source>
</reference>
<comment type="subcellular location">
    <subcellularLocation>
        <location evidence="1">Nucleus</location>
    </subcellularLocation>
</comment>
<protein>
    <recommendedName>
        <fullName evidence="13">COP9 signalosome complex subunit 6</fullName>
    </recommendedName>
</protein>
<dbReference type="InterPro" id="IPR024969">
    <property type="entry name" value="EIF3F/CSN6-like_C"/>
</dbReference>
<sequence>MASSSAGSGLTYKLHPLVIVNISDHHTRVKAQNHHAYDGSSGGAAAATRVFGCVIGVQRGRTVEIFNSFEILYDPLTHSLDRTFLEKKQELYKKVFPNFYILGWYSTGSEVQESDLQIHKSLMDINESPVYVLLNPVINHSQKDLPVTIYESELHIIDGIPQHIFVRSSYTIETVEAERISVDHVAHLKPSDGGSAATQLAAHLTGIHSAIQMLNSRIRCIHQYLVAMQNGQSEQSLNFEMAMLKILIYKLKSRCMIKPILECVLPMYWSMECVEYNDTLLVAYLAMLTNCSSTLNELVDKVNTTYDRHTQRGLRLGCLVAALACWTVIGPIVGSASRIVICPKVGSFLLPSVPPGRFRIEITVEMENDSGMIGSWLPSNPSSRTLLSSSSTEDFGSRSLPAFLVENGNLGLSWNPGNQTVGVSSKTEGEVGANSINCLSPQPKLFGDSKSSSIGGLAQRMATRKGFNVPKLDTANIPSTSTISSLEIPLPYLTIPPGLSPTALFESPALFSDISDQPSPATGKLEFLEYLSSNTMPVSCSAAFAKSEYNIFEDISEALTFKTPLESDSHHSRLLRKLDAGIANLDLPSIEGDVQMEIPTEARKVEAGSKNFQYPPEFCIPSGSSIATDKKNTTNNAILHQQILDVVAVSDEQNGACPKGGLSVALGTPAEDGYNWRKYGQKQVKGSECPRSYYKCTHPKCQMKKKVERSHEGRITEIIYKGFHNHLKPSLNRRVGVPSSSLFNDLQSDGSEQPDSLASFDENPIKGSFQSGNGCQDCLGDGLEATSAASVAAEFCDASNTLQENQDGNHSSPDSIGVSSTMSNDEEDDRETHGSITLGGDGDRDEPESKSRKLDACVVEINAASRTIREPRIVIQAITEIDILDDGFRWRKYGQKVVKGNSNPRYGNLRQLRLTWLLIIIIFTLKLPDLVFLVSCLELVKSVPKNMKMQFFGCRSYYKCTNPGCSVRKHIERASHDLKSVITTYEGKHNHEAPTTRRSSHPNSGLSNAASSSATQPLSLLQKHEPIQDRFARFNTHTPLTAFNFPPRDQLGTATGFPFAMEQPSLANLAMAGFNPMAAVKMPISPPLHSFRNHGHPIEAGYMMHKVEPKEEPLPGPLLPVPNSVSVYHQMMSKPTTVVECRSKDGYSFG</sequence>
<dbReference type="GO" id="GO:0000338">
    <property type="term" value="P:protein deneddylation"/>
    <property type="evidence" value="ECO:0007669"/>
    <property type="project" value="InterPro"/>
</dbReference>
<dbReference type="SMART" id="SM00774">
    <property type="entry name" value="WRKY"/>
    <property type="match status" value="2"/>
</dbReference>
<evidence type="ECO:0000313" key="12">
    <source>
        <dbReference type="Proteomes" id="UP000734854"/>
    </source>
</evidence>
<dbReference type="EMBL" id="JACMSC010000016">
    <property type="protein sequence ID" value="KAG6481788.1"/>
    <property type="molecule type" value="Genomic_DNA"/>
</dbReference>
<evidence type="ECO:0000256" key="3">
    <source>
        <dbReference type="ARBA" id="ARBA00022737"/>
    </source>
</evidence>
<evidence type="ECO:0008006" key="13">
    <source>
        <dbReference type="Google" id="ProtNLM"/>
    </source>
</evidence>
<dbReference type="SUPFAM" id="SSF118290">
    <property type="entry name" value="WRKY DNA-binding domain"/>
    <property type="match status" value="3"/>
</dbReference>
<dbReference type="GO" id="GO:0003700">
    <property type="term" value="F:DNA-binding transcription factor activity"/>
    <property type="evidence" value="ECO:0007669"/>
    <property type="project" value="InterPro"/>
</dbReference>
<feature type="region of interest" description="Disordered" evidence="8">
    <location>
        <begin position="802"/>
        <end position="851"/>
    </location>
</feature>
<dbReference type="InterPro" id="IPR003657">
    <property type="entry name" value="WRKY_dom"/>
</dbReference>
<dbReference type="GO" id="GO:0008180">
    <property type="term" value="C:COP9 signalosome"/>
    <property type="evidence" value="ECO:0007669"/>
    <property type="project" value="InterPro"/>
</dbReference>
<evidence type="ECO:0000256" key="7">
    <source>
        <dbReference type="ARBA" id="ARBA00023242"/>
    </source>
</evidence>
<evidence type="ECO:0000256" key="5">
    <source>
        <dbReference type="ARBA" id="ARBA00023125"/>
    </source>
</evidence>
<dbReference type="PANTHER" id="PTHR10540:SF8">
    <property type="entry name" value="COP9 SIGNALOSOME COMPLEX SUBUNIT 6"/>
    <property type="match status" value="1"/>
</dbReference>
<dbReference type="Gene3D" id="2.20.25.80">
    <property type="entry name" value="WRKY domain"/>
    <property type="match status" value="3"/>
</dbReference>
<dbReference type="PROSITE" id="PS50811">
    <property type="entry name" value="WRKY"/>
    <property type="match status" value="2"/>
</dbReference>
<dbReference type="Pfam" id="PF13012">
    <property type="entry name" value="MitMem_reg"/>
    <property type="match status" value="1"/>
</dbReference>
<dbReference type="Gene3D" id="3.40.140.10">
    <property type="entry name" value="Cytidine Deaminase, domain 2"/>
    <property type="match status" value="1"/>
</dbReference>
<keyword evidence="6" id="KW-0804">Transcription</keyword>
<feature type="domain" description="WRKY" evidence="10">
    <location>
        <begin position="879"/>
        <end position="994"/>
    </location>
</feature>
<dbReference type="Pfam" id="PF01398">
    <property type="entry name" value="JAB"/>
    <property type="match status" value="1"/>
</dbReference>
<feature type="compositionally biased region" description="Polar residues" evidence="8">
    <location>
        <begin position="802"/>
        <end position="823"/>
    </location>
</feature>
<gene>
    <name evidence="11" type="ORF">ZIOFF_058409</name>
</gene>
<evidence type="ECO:0000259" key="10">
    <source>
        <dbReference type="PROSITE" id="PS50811"/>
    </source>
</evidence>
<organism evidence="11 12">
    <name type="scientific">Zingiber officinale</name>
    <name type="common">Ginger</name>
    <name type="synonym">Amomum zingiber</name>
    <dbReference type="NCBI Taxonomy" id="94328"/>
    <lineage>
        <taxon>Eukaryota</taxon>
        <taxon>Viridiplantae</taxon>
        <taxon>Streptophyta</taxon>
        <taxon>Embryophyta</taxon>
        <taxon>Tracheophyta</taxon>
        <taxon>Spermatophyta</taxon>
        <taxon>Magnoliopsida</taxon>
        <taxon>Liliopsida</taxon>
        <taxon>Zingiberales</taxon>
        <taxon>Zingiberaceae</taxon>
        <taxon>Zingiber</taxon>
    </lineage>
</organism>
<dbReference type="InterPro" id="IPR000555">
    <property type="entry name" value="JAMM/MPN+_dom"/>
</dbReference>
<feature type="region of interest" description="Disordered" evidence="8">
    <location>
        <begin position="742"/>
        <end position="765"/>
    </location>
</feature>
<feature type="compositionally biased region" description="Polar residues" evidence="8">
    <location>
        <begin position="742"/>
        <end position="756"/>
    </location>
</feature>
<dbReference type="FunFam" id="2.20.25.80:FF:000006">
    <property type="entry name" value="WRKY transcription factor"/>
    <property type="match status" value="1"/>
</dbReference>
<dbReference type="PROSITE" id="PS50249">
    <property type="entry name" value="MPN"/>
    <property type="match status" value="1"/>
</dbReference>